<comment type="caution">
    <text evidence="1">The sequence shown here is derived from an EMBL/GenBank/DDBJ whole genome shotgun (WGS) entry which is preliminary data.</text>
</comment>
<keyword evidence="2" id="KW-1185">Reference proteome</keyword>
<dbReference type="PANTHER" id="PTHR46289:SF14">
    <property type="entry name" value="DUF4371 DOMAIN-CONTAINING PROTEIN"/>
    <property type="match status" value="1"/>
</dbReference>
<dbReference type="InterPro" id="IPR012337">
    <property type="entry name" value="RNaseH-like_sf"/>
</dbReference>
<dbReference type="AlphaFoldDB" id="A0A9J6GNX3"/>
<dbReference type="EMBL" id="JABSTR010000008">
    <property type="protein sequence ID" value="KAH9376279.1"/>
    <property type="molecule type" value="Genomic_DNA"/>
</dbReference>
<dbReference type="OrthoDB" id="10051013at2759"/>
<sequence length="192" mass="21881">MSGHLNGVQAFIRQTVPQALYEHCSVHSFNLALLHSCKLPSIRNCLGTVSAVCAFVRASPQRTNRLQDEVENLTQERKSVLSFCQTRWVESQDALQRFLELYTLRLLEDFKEYGISSDTSSKAFQLLSAIPKLEFVVSLQVSGDLFSLTLPLCKFLQKVECDLSQLCDHIKDAIDDLSLKQLRAETEFREFF</sequence>
<organism evidence="1 2">
    <name type="scientific">Haemaphysalis longicornis</name>
    <name type="common">Bush tick</name>
    <dbReference type="NCBI Taxonomy" id="44386"/>
    <lineage>
        <taxon>Eukaryota</taxon>
        <taxon>Metazoa</taxon>
        <taxon>Ecdysozoa</taxon>
        <taxon>Arthropoda</taxon>
        <taxon>Chelicerata</taxon>
        <taxon>Arachnida</taxon>
        <taxon>Acari</taxon>
        <taxon>Parasitiformes</taxon>
        <taxon>Ixodida</taxon>
        <taxon>Ixodoidea</taxon>
        <taxon>Ixodidae</taxon>
        <taxon>Haemaphysalinae</taxon>
        <taxon>Haemaphysalis</taxon>
    </lineage>
</organism>
<protein>
    <recommendedName>
        <fullName evidence="3">HAT C-terminal dimerisation domain-containing protein</fullName>
    </recommendedName>
</protein>
<gene>
    <name evidence="1" type="ORF">HPB48_015020</name>
</gene>
<evidence type="ECO:0000313" key="1">
    <source>
        <dbReference type="EMBL" id="KAH9376279.1"/>
    </source>
</evidence>
<evidence type="ECO:0000313" key="2">
    <source>
        <dbReference type="Proteomes" id="UP000821853"/>
    </source>
</evidence>
<dbReference type="VEuPathDB" id="VectorBase:HLOH_057979"/>
<proteinExistence type="predicted"/>
<evidence type="ECO:0008006" key="3">
    <source>
        <dbReference type="Google" id="ProtNLM"/>
    </source>
</evidence>
<dbReference type="Proteomes" id="UP000821853">
    <property type="component" value="Unassembled WGS sequence"/>
</dbReference>
<dbReference type="InterPro" id="IPR052958">
    <property type="entry name" value="IFN-induced_PKR_regulator"/>
</dbReference>
<reference evidence="1 2" key="1">
    <citation type="journal article" date="2020" name="Cell">
        <title>Large-Scale Comparative Analyses of Tick Genomes Elucidate Their Genetic Diversity and Vector Capacities.</title>
        <authorList>
            <consortium name="Tick Genome and Microbiome Consortium (TIGMIC)"/>
            <person name="Jia N."/>
            <person name="Wang J."/>
            <person name="Shi W."/>
            <person name="Du L."/>
            <person name="Sun Y."/>
            <person name="Zhan W."/>
            <person name="Jiang J.F."/>
            <person name="Wang Q."/>
            <person name="Zhang B."/>
            <person name="Ji P."/>
            <person name="Bell-Sakyi L."/>
            <person name="Cui X.M."/>
            <person name="Yuan T.T."/>
            <person name="Jiang B.G."/>
            <person name="Yang W.F."/>
            <person name="Lam T.T."/>
            <person name="Chang Q.C."/>
            <person name="Ding S.J."/>
            <person name="Wang X.J."/>
            <person name="Zhu J.G."/>
            <person name="Ruan X.D."/>
            <person name="Zhao L."/>
            <person name="Wei J.T."/>
            <person name="Ye R.Z."/>
            <person name="Que T.C."/>
            <person name="Du C.H."/>
            <person name="Zhou Y.H."/>
            <person name="Cheng J.X."/>
            <person name="Dai P.F."/>
            <person name="Guo W.B."/>
            <person name="Han X.H."/>
            <person name="Huang E.J."/>
            <person name="Li L.F."/>
            <person name="Wei W."/>
            <person name="Gao Y.C."/>
            <person name="Liu J.Z."/>
            <person name="Shao H.Z."/>
            <person name="Wang X."/>
            <person name="Wang C.C."/>
            <person name="Yang T.C."/>
            <person name="Huo Q.B."/>
            <person name="Li W."/>
            <person name="Chen H.Y."/>
            <person name="Chen S.E."/>
            <person name="Zhou L.G."/>
            <person name="Ni X.B."/>
            <person name="Tian J.H."/>
            <person name="Sheng Y."/>
            <person name="Liu T."/>
            <person name="Pan Y.S."/>
            <person name="Xia L.Y."/>
            <person name="Li J."/>
            <person name="Zhao F."/>
            <person name="Cao W.C."/>
        </authorList>
    </citation>
    <scope>NUCLEOTIDE SEQUENCE [LARGE SCALE GENOMIC DNA]</scope>
    <source>
        <strain evidence="1">HaeL-2018</strain>
    </source>
</reference>
<accession>A0A9J6GNX3</accession>
<dbReference type="PANTHER" id="PTHR46289">
    <property type="entry name" value="52 KDA REPRESSOR OF THE INHIBITOR OF THE PROTEIN KINASE-LIKE PROTEIN-RELATED"/>
    <property type="match status" value="1"/>
</dbReference>
<name>A0A9J6GNX3_HAELO</name>
<dbReference type="SUPFAM" id="SSF53098">
    <property type="entry name" value="Ribonuclease H-like"/>
    <property type="match status" value="1"/>
</dbReference>